<evidence type="ECO:0000259" key="4">
    <source>
        <dbReference type="Pfam" id="PF00291"/>
    </source>
</evidence>
<dbReference type="EMBL" id="BART01031630">
    <property type="protein sequence ID" value="GAH16252.1"/>
    <property type="molecule type" value="Genomic_DNA"/>
</dbReference>
<evidence type="ECO:0000313" key="5">
    <source>
        <dbReference type="EMBL" id="GAH16252.1"/>
    </source>
</evidence>
<dbReference type="InterPro" id="IPR004450">
    <property type="entry name" value="Thr_synthase-like"/>
</dbReference>
<feature type="non-terminal residue" evidence="5">
    <location>
        <position position="253"/>
    </location>
</feature>
<dbReference type="InterPro" id="IPR036052">
    <property type="entry name" value="TrpB-like_PALP_sf"/>
</dbReference>
<protein>
    <recommendedName>
        <fullName evidence="4">Tryptophan synthase beta chain-like PALP domain-containing protein</fullName>
    </recommendedName>
</protein>
<dbReference type="Pfam" id="PF00291">
    <property type="entry name" value="PALP"/>
    <property type="match status" value="1"/>
</dbReference>
<dbReference type="Gene3D" id="3.40.50.1100">
    <property type="match status" value="2"/>
</dbReference>
<reference evidence="5" key="1">
    <citation type="journal article" date="2014" name="Front. Microbiol.">
        <title>High frequency of phylogenetically diverse reductive dehalogenase-homologous genes in deep subseafloor sedimentary metagenomes.</title>
        <authorList>
            <person name="Kawai M."/>
            <person name="Futagami T."/>
            <person name="Toyoda A."/>
            <person name="Takaki Y."/>
            <person name="Nishi S."/>
            <person name="Hori S."/>
            <person name="Arai W."/>
            <person name="Tsubouchi T."/>
            <person name="Morono Y."/>
            <person name="Uchiyama I."/>
            <person name="Ito T."/>
            <person name="Fujiyama A."/>
            <person name="Inagaki F."/>
            <person name="Takami H."/>
        </authorList>
    </citation>
    <scope>NUCLEOTIDE SEQUENCE</scope>
    <source>
        <strain evidence="5">Expedition CK06-06</strain>
    </source>
</reference>
<comment type="cofactor">
    <cofactor evidence="1">
        <name>pyridoxal 5'-phosphate</name>
        <dbReference type="ChEBI" id="CHEBI:597326"/>
    </cofactor>
</comment>
<organism evidence="5">
    <name type="scientific">marine sediment metagenome</name>
    <dbReference type="NCBI Taxonomy" id="412755"/>
    <lineage>
        <taxon>unclassified sequences</taxon>
        <taxon>metagenomes</taxon>
        <taxon>ecological metagenomes</taxon>
    </lineage>
</organism>
<dbReference type="NCBIfam" id="TIGR00260">
    <property type="entry name" value="thrC"/>
    <property type="match status" value="1"/>
</dbReference>
<dbReference type="InterPro" id="IPR051166">
    <property type="entry name" value="Threonine_Synthase"/>
</dbReference>
<evidence type="ECO:0000256" key="3">
    <source>
        <dbReference type="ARBA" id="ARBA00022898"/>
    </source>
</evidence>
<dbReference type="SUPFAM" id="SSF53686">
    <property type="entry name" value="Tryptophan synthase beta subunit-like PLP-dependent enzymes"/>
    <property type="match status" value="1"/>
</dbReference>
<comment type="similarity">
    <text evidence="2">Belongs to the threonine synthase family.</text>
</comment>
<evidence type="ECO:0000256" key="2">
    <source>
        <dbReference type="ARBA" id="ARBA00005517"/>
    </source>
</evidence>
<dbReference type="PANTHER" id="PTHR42690">
    <property type="entry name" value="THREONINE SYNTHASE FAMILY MEMBER"/>
    <property type="match status" value="1"/>
</dbReference>
<gene>
    <name evidence="5" type="ORF">S01H4_54899</name>
</gene>
<keyword evidence="3" id="KW-0663">Pyridoxal phosphate</keyword>
<dbReference type="FunFam" id="3.40.50.1100:FF:000022">
    <property type="entry name" value="Threonine synthase"/>
    <property type="match status" value="1"/>
</dbReference>
<feature type="domain" description="Tryptophan synthase beta chain-like PALP" evidence="4">
    <location>
        <begin position="48"/>
        <end position="244"/>
    </location>
</feature>
<evidence type="ECO:0000256" key="1">
    <source>
        <dbReference type="ARBA" id="ARBA00001933"/>
    </source>
</evidence>
<dbReference type="InterPro" id="IPR001926">
    <property type="entry name" value="TrpB-like_PALP"/>
</dbReference>
<name>X1D7P5_9ZZZZ</name>
<feature type="non-terminal residue" evidence="5">
    <location>
        <position position="1"/>
    </location>
</feature>
<dbReference type="PANTHER" id="PTHR42690:SF1">
    <property type="entry name" value="THREONINE SYNTHASE-LIKE 2"/>
    <property type="match status" value="1"/>
</dbReference>
<comment type="caution">
    <text evidence="5">The sequence shown here is derived from an EMBL/GenBank/DDBJ whole genome shotgun (WGS) entry which is preliminary data.</text>
</comment>
<accession>X1D7P5</accession>
<sequence length="253" mass="28325">VDIANIIIAKFIGKVISQEKLQQIVNNALNFEIPIENIVNNDYICYLDRGPTCSFKDFGARMLARIMEHFLEVDDKNITILTATSGDTGGAVAQAFYKMSRIKVVVLYPKNEISDLQRKQMTTLGENITAFGINGKFDDCQKLVKTAFADKELNHINLSSANSINFGRLIPQTLYYFWGYSRITDEKHEKVIFSVPSGNFGNLTGGLIAKKMGLPIERFISAVNENNEFPSFLRTGVYTKVDPSINCISNAMK</sequence>
<proteinExistence type="inferred from homology"/>
<dbReference type="AlphaFoldDB" id="X1D7P5"/>